<evidence type="ECO:0000313" key="3">
    <source>
        <dbReference type="Proteomes" id="UP000293045"/>
    </source>
</evidence>
<evidence type="ECO:0000256" key="1">
    <source>
        <dbReference type="SAM" id="MobiDB-lite"/>
    </source>
</evidence>
<reference evidence="2 3" key="1">
    <citation type="submission" date="2017-12" db="EMBL/GenBank/DDBJ databases">
        <authorList>
            <person name="Pombert J.-F."/>
            <person name="Haag K.L."/>
            <person name="Ebert D."/>
        </authorList>
    </citation>
    <scope>NUCLEOTIDE SEQUENCE [LARGE SCALE GENOMIC DNA]</scope>
    <source>
        <strain evidence="2">IL-BN-2</strain>
    </source>
</reference>
<protein>
    <submittedName>
        <fullName evidence="2">Uncharacterized protein</fullName>
    </submittedName>
</protein>
<dbReference type="Proteomes" id="UP000293045">
    <property type="component" value="Unassembled WGS sequence"/>
</dbReference>
<gene>
    <name evidence="2" type="ORF">CWI39_0267p0010</name>
</gene>
<evidence type="ECO:0000313" key="2">
    <source>
        <dbReference type="EMBL" id="TBU07806.1"/>
    </source>
</evidence>
<dbReference type="VEuPathDB" id="MicrosporidiaDB:CWI39_0267p0010"/>
<dbReference type="AlphaFoldDB" id="A0A4Q9LIZ4"/>
<name>A0A4Q9LIZ4_9MICR</name>
<feature type="region of interest" description="Disordered" evidence="1">
    <location>
        <begin position="57"/>
        <end position="81"/>
    </location>
</feature>
<feature type="compositionally biased region" description="Basic and acidic residues" evidence="1">
    <location>
        <begin position="68"/>
        <end position="79"/>
    </location>
</feature>
<proteinExistence type="predicted"/>
<organism evidence="2 3">
    <name type="scientific">Hamiltosporidium magnivora</name>
    <dbReference type="NCBI Taxonomy" id="148818"/>
    <lineage>
        <taxon>Eukaryota</taxon>
        <taxon>Fungi</taxon>
        <taxon>Fungi incertae sedis</taxon>
        <taxon>Microsporidia</taxon>
        <taxon>Dubosqiidae</taxon>
        <taxon>Hamiltosporidium</taxon>
    </lineage>
</organism>
<sequence length="105" mass="12091">MNQCQEHVVENTYKLNPNKCFYNASTEYECYIVKVKIKNQAPLKYLGYFFNNKCADTQKSKNNKTKSGKSEETPMKQDNVEPQGYKAHMKLVVTGDNYHLEGGVN</sequence>
<comment type="caution">
    <text evidence="2">The sequence shown here is derived from an EMBL/GenBank/DDBJ whole genome shotgun (WGS) entry which is preliminary data.</text>
</comment>
<accession>A0A4Q9LIZ4</accession>
<dbReference type="EMBL" id="PIXR01000267">
    <property type="protein sequence ID" value="TBU07806.1"/>
    <property type="molecule type" value="Genomic_DNA"/>
</dbReference>